<dbReference type="GO" id="GO:0016747">
    <property type="term" value="F:acyltransferase activity, transferring groups other than amino-acyl groups"/>
    <property type="evidence" value="ECO:0007669"/>
    <property type="project" value="InterPro"/>
</dbReference>
<evidence type="ECO:0000313" key="2">
    <source>
        <dbReference type="EMBL" id="CCB89754.1"/>
    </source>
</evidence>
<proteinExistence type="predicted"/>
<name>F8L3B3_SIMNZ</name>
<dbReference type="Gene3D" id="3.40.630.30">
    <property type="match status" value="1"/>
</dbReference>
<dbReference type="Proteomes" id="UP000000496">
    <property type="component" value="Chromosome gsn.131"/>
</dbReference>
<sequence length="175" mass="20309">MNLIPDSPEYDIRYSKVEDLEYLKQWVSHPESVKWYPVSSEKDIDDMTKNWIGFSRFGASLTADYKGKPVGIATLFLMPYRKLIHHCLLYFVVDPEHKRQGVGTSIVKNATHLAKTYFRFEKVHLETYEGSPSLSLLKKVGYREIVRQDHFVKLEDGSYLARVIMEVELEGFTNG</sequence>
<protein>
    <submittedName>
        <fullName evidence="2">Putative acetyltransferase</fullName>
        <ecNumber evidence="2">2.3.1.-</ecNumber>
    </submittedName>
</protein>
<dbReference type="SUPFAM" id="SSF55729">
    <property type="entry name" value="Acyl-CoA N-acyltransferases (Nat)"/>
    <property type="match status" value="1"/>
</dbReference>
<dbReference type="RefSeq" id="WP_013944220.1">
    <property type="nucleotide sequence ID" value="NC_015713.1"/>
</dbReference>
<dbReference type="HOGENOM" id="CLU_013985_19_7_0"/>
<dbReference type="InterPro" id="IPR000182">
    <property type="entry name" value="GNAT_dom"/>
</dbReference>
<accession>F8L3B3</accession>
<feature type="domain" description="N-acetyltransferase" evidence="1">
    <location>
        <begin position="10"/>
        <end position="170"/>
    </location>
</feature>
<dbReference type="PROSITE" id="PS51186">
    <property type="entry name" value="GNAT"/>
    <property type="match status" value="1"/>
</dbReference>
<dbReference type="InterPro" id="IPR016181">
    <property type="entry name" value="Acyl_CoA_acyltransferase"/>
</dbReference>
<dbReference type="EMBL" id="FR872582">
    <property type="protein sequence ID" value="CCB89754.1"/>
    <property type="molecule type" value="Genomic_DNA"/>
</dbReference>
<evidence type="ECO:0000259" key="1">
    <source>
        <dbReference type="PROSITE" id="PS51186"/>
    </source>
</evidence>
<keyword evidence="3" id="KW-1185">Reference proteome</keyword>
<dbReference type="AlphaFoldDB" id="F8L3B3"/>
<dbReference type="eggNOG" id="COG1670">
    <property type="taxonomic scope" value="Bacteria"/>
</dbReference>
<reference key="1">
    <citation type="journal article" date="2011" name="Mol. Biol. Evol.">
        <title>Unity in variety -- the pan-genome of the Chlamydiae.</title>
        <authorList>
            <person name="Collingro A."/>
            <person name="Tischler P."/>
            <person name="Weinmaier T."/>
            <person name="Penz T."/>
            <person name="Heinz E."/>
            <person name="Brunham R.C."/>
            <person name="Read T.D."/>
            <person name="Bavoil P.M."/>
            <person name="Sachse K."/>
            <person name="Kahane S."/>
            <person name="Friedman M.G."/>
            <person name="Rattei T."/>
            <person name="Myers G.S.A."/>
            <person name="Horn M."/>
        </authorList>
    </citation>
    <scope>NUCLEOTIDE SEQUENCE</scope>
    <source>
        <strain>Z</strain>
    </source>
</reference>
<keyword evidence="2" id="KW-0808">Transferase</keyword>
<dbReference type="CDD" id="cd04301">
    <property type="entry name" value="NAT_SF"/>
    <property type="match status" value="1"/>
</dbReference>
<reference evidence="2 3" key="2">
    <citation type="journal article" date="2011" name="Mol. Biol. Evol.">
        <title>Unity in variety--the pan-genome of the Chlamydiae.</title>
        <authorList>
            <person name="Collingro A."/>
            <person name="Tischler P."/>
            <person name="Weinmaier T."/>
            <person name="Penz T."/>
            <person name="Heinz E."/>
            <person name="Brunham R.C."/>
            <person name="Read T.D."/>
            <person name="Bavoil P.M."/>
            <person name="Sachse K."/>
            <person name="Kahane S."/>
            <person name="Friedman M.G."/>
            <person name="Rattei T."/>
            <person name="Myers G.S."/>
            <person name="Horn M."/>
        </authorList>
    </citation>
    <scope>NUCLEOTIDE SEQUENCE [LARGE SCALE GENOMIC DNA]</scope>
    <source>
        <strain evidence="3">ATCC VR-1471 / Z</strain>
    </source>
</reference>
<dbReference type="EC" id="2.3.1.-" evidence="2"/>
<dbReference type="STRING" id="331113.SNE_A18770"/>
<dbReference type="OrthoDB" id="9802340at2"/>
<evidence type="ECO:0000313" key="3">
    <source>
        <dbReference type="Proteomes" id="UP000000496"/>
    </source>
</evidence>
<keyword evidence="2" id="KW-0012">Acyltransferase</keyword>
<gene>
    <name evidence="2" type="ordered locus">SNE_A18770</name>
</gene>
<organism evidence="2 3">
    <name type="scientific">Simkania negevensis (strain ATCC VR-1471 / DSM 27360 / Z)</name>
    <dbReference type="NCBI Taxonomy" id="331113"/>
    <lineage>
        <taxon>Bacteria</taxon>
        <taxon>Pseudomonadati</taxon>
        <taxon>Chlamydiota</taxon>
        <taxon>Chlamydiia</taxon>
        <taxon>Parachlamydiales</taxon>
        <taxon>Simkaniaceae</taxon>
        <taxon>Simkania</taxon>
    </lineage>
</organism>
<dbReference type="KEGG" id="sng:SNE_A18770"/>
<dbReference type="Pfam" id="PF00583">
    <property type="entry name" value="Acetyltransf_1"/>
    <property type="match status" value="1"/>
</dbReference>